<dbReference type="InterPro" id="IPR012132">
    <property type="entry name" value="GMC_OxRdtase"/>
</dbReference>
<feature type="domain" description="Glucose-methanol-choline oxidoreductase N-terminal" evidence="8">
    <location>
        <begin position="254"/>
        <end position="268"/>
    </location>
</feature>
<dbReference type="PIRSF" id="PIRSF000137">
    <property type="entry name" value="Alcohol_oxidase"/>
    <property type="match status" value="1"/>
</dbReference>
<dbReference type="AlphaFoldDB" id="H5TBE9"/>
<reference evidence="9 10" key="1">
    <citation type="journal article" date="2012" name="J. Bacteriol.">
        <title>Genome sequence of proteorhodopsin-containing sea ice bacterium Glaciecola punicea ACAM 611T.</title>
        <authorList>
            <person name="Qin Q.-L."/>
            <person name="Xie B.-B."/>
            <person name="Shu Y.-L."/>
            <person name="Rong J.-C."/>
            <person name="Zhao D.-L."/>
            <person name="Zhang X.-Y."/>
            <person name="Chen X.-L."/>
            <person name="Zhou B.-C."/>
            <person name="Zhanga Y.-Z."/>
        </authorList>
    </citation>
    <scope>NUCLEOTIDE SEQUENCE [LARGE SCALE GENOMIC DNA]</scope>
    <source>
        <strain evidence="9 10">ACAM 611</strain>
    </source>
</reference>
<comment type="caution">
    <text evidence="9">The sequence shown here is derived from an EMBL/GenBank/DDBJ whole genome shotgun (WGS) entry which is preliminary data.</text>
</comment>
<dbReference type="InterPro" id="IPR036188">
    <property type="entry name" value="FAD/NAD-bd_sf"/>
</dbReference>
<proteinExistence type="inferred from homology"/>
<keyword evidence="3 6" id="KW-0285">Flavoprotein</keyword>
<dbReference type="EMBL" id="BAET01000014">
    <property type="protein sequence ID" value="GAB55626.1"/>
    <property type="molecule type" value="Genomic_DNA"/>
</dbReference>
<evidence type="ECO:0000256" key="6">
    <source>
        <dbReference type="RuleBase" id="RU003968"/>
    </source>
</evidence>
<dbReference type="PROSITE" id="PS00623">
    <property type="entry name" value="GMC_OXRED_1"/>
    <property type="match status" value="1"/>
</dbReference>
<gene>
    <name evidence="9" type="ORF">GPUN_1506</name>
</gene>
<sequence>MSAYDYIIVGAGSAGCVLASRLSQDPNITVCLLEAGKKDTHPAIHIPFGIALMSQLPFLNWNYESAPVPHMNNRAMYWPRGKTLGGSSSINAMCYIRGHPENYNDWAKQGAQGWDWSCVMPYFRKSEHNSRGISTYHGGAGPLSVSDLKHVNPVTLDYIESGKLAGTAQNPDFNGLSQEGVGLYQVTQSNGSRCSTAKGYLSDSVKDRPNLTIFTQSDVSSIVIENGAATGVNVLIKNKLSILSANKEVLLCAGAINSPQLLLQSGIGPKEELERVGIKLVLDLPGVGKNLQDHLDGTILFKQKQTKGYGLSFSSIIKNATAPYQYWRHKKGLLTSNIAEGGAFIKSSSEKTVPDIQIHFLPGLLLDHGRTKPFGHGFTFHFCNLYPKSRGSVSLSLKKGKVVVCIEPNYLQNEADIAPMLAGYKWAHKVATTGPLGKDASAYMPNATLQTDEQIIDYIRGNAESIYHPVGTCKMGREDDPSSVVNSALQVKGLTKLRVVDASIMPTIIGGNTNAPTIMIAEKAADMIKAFNARETPC</sequence>
<dbReference type="Gene3D" id="3.30.560.10">
    <property type="entry name" value="Glucose Oxidase, domain 3"/>
    <property type="match status" value="1"/>
</dbReference>
<dbReference type="InterPro" id="IPR000172">
    <property type="entry name" value="GMC_OxRdtase_N"/>
</dbReference>
<dbReference type="PANTHER" id="PTHR11552:SF147">
    <property type="entry name" value="CHOLINE DEHYDROGENASE, MITOCHONDRIAL"/>
    <property type="match status" value="1"/>
</dbReference>
<evidence type="ECO:0000313" key="9">
    <source>
        <dbReference type="EMBL" id="GAB55626.1"/>
    </source>
</evidence>
<feature type="binding site" evidence="5">
    <location>
        <position position="219"/>
    </location>
    <ligand>
        <name>FAD</name>
        <dbReference type="ChEBI" id="CHEBI:57692"/>
    </ligand>
</feature>
<dbReference type="Pfam" id="PF05199">
    <property type="entry name" value="GMC_oxred_C"/>
    <property type="match status" value="1"/>
</dbReference>
<accession>H5TBE9</accession>
<comment type="similarity">
    <text evidence="2 6">Belongs to the GMC oxidoreductase family.</text>
</comment>
<feature type="domain" description="Glucose-methanol-choline oxidoreductase N-terminal" evidence="7">
    <location>
        <begin position="81"/>
        <end position="104"/>
    </location>
</feature>
<evidence type="ECO:0000256" key="2">
    <source>
        <dbReference type="ARBA" id="ARBA00010790"/>
    </source>
</evidence>
<dbReference type="SUPFAM" id="SSF54373">
    <property type="entry name" value="FAD-linked reductases, C-terminal domain"/>
    <property type="match status" value="1"/>
</dbReference>
<dbReference type="GO" id="GO:0050660">
    <property type="term" value="F:flavin adenine dinucleotide binding"/>
    <property type="evidence" value="ECO:0007669"/>
    <property type="project" value="InterPro"/>
</dbReference>
<name>H5TBE9_9ALTE</name>
<evidence type="ECO:0000259" key="7">
    <source>
        <dbReference type="PROSITE" id="PS00623"/>
    </source>
</evidence>
<evidence type="ECO:0000256" key="4">
    <source>
        <dbReference type="ARBA" id="ARBA00022827"/>
    </source>
</evidence>
<dbReference type="GO" id="GO:0016614">
    <property type="term" value="F:oxidoreductase activity, acting on CH-OH group of donors"/>
    <property type="evidence" value="ECO:0007669"/>
    <property type="project" value="InterPro"/>
</dbReference>
<evidence type="ECO:0000259" key="8">
    <source>
        <dbReference type="PROSITE" id="PS00624"/>
    </source>
</evidence>
<evidence type="ECO:0000256" key="5">
    <source>
        <dbReference type="PIRSR" id="PIRSR000137-2"/>
    </source>
</evidence>
<evidence type="ECO:0000256" key="1">
    <source>
        <dbReference type="ARBA" id="ARBA00001974"/>
    </source>
</evidence>
<evidence type="ECO:0000313" key="10">
    <source>
        <dbReference type="Proteomes" id="UP000053586"/>
    </source>
</evidence>
<dbReference type="Gene3D" id="3.50.50.60">
    <property type="entry name" value="FAD/NAD(P)-binding domain"/>
    <property type="match status" value="1"/>
</dbReference>
<keyword evidence="10" id="KW-1185">Reference proteome</keyword>
<protein>
    <submittedName>
        <fullName evidence="9">Choline dehydrogenase, mitochondrial</fullName>
    </submittedName>
</protein>
<dbReference type="Pfam" id="PF00732">
    <property type="entry name" value="GMC_oxred_N"/>
    <property type="match status" value="1"/>
</dbReference>
<keyword evidence="4 5" id="KW-0274">FAD</keyword>
<dbReference type="eggNOG" id="COG2303">
    <property type="taxonomic scope" value="Bacteria"/>
</dbReference>
<evidence type="ECO:0000256" key="3">
    <source>
        <dbReference type="ARBA" id="ARBA00022630"/>
    </source>
</evidence>
<dbReference type="SUPFAM" id="SSF51905">
    <property type="entry name" value="FAD/NAD(P)-binding domain"/>
    <property type="match status" value="1"/>
</dbReference>
<dbReference type="InterPro" id="IPR007867">
    <property type="entry name" value="GMC_OxRtase_C"/>
</dbReference>
<dbReference type="Proteomes" id="UP000053586">
    <property type="component" value="Unassembled WGS sequence"/>
</dbReference>
<organism evidence="9 10">
    <name type="scientific">Glaciecola punicea ACAM 611</name>
    <dbReference type="NCBI Taxonomy" id="1121923"/>
    <lineage>
        <taxon>Bacteria</taxon>
        <taxon>Pseudomonadati</taxon>
        <taxon>Pseudomonadota</taxon>
        <taxon>Gammaproteobacteria</taxon>
        <taxon>Alteromonadales</taxon>
        <taxon>Alteromonadaceae</taxon>
        <taxon>Glaciecola</taxon>
    </lineage>
</organism>
<dbReference type="PROSITE" id="PS00624">
    <property type="entry name" value="GMC_OXRED_2"/>
    <property type="match status" value="1"/>
</dbReference>
<reference evidence="9 10" key="2">
    <citation type="journal article" date="2017" name="Antonie Van Leeuwenhoek">
        <title>Rhizobium rhizosphaerae sp. nov., a novel species isolated from rice rhizosphere.</title>
        <authorList>
            <person name="Zhao J.J."/>
            <person name="Zhang J."/>
            <person name="Zhang R.J."/>
            <person name="Zhang C.W."/>
            <person name="Yin H.Q."/>
            <person name="Zhang X.X."/>
        </authorList>
    </citation>
    <scope>NUCLEOTIDE SEQUENCE [LARGE SCALE GENOMIC DNA]</scope>
    <source>
        <strain evidence="9 10">ACAM 611</strain>
    </source>
</reference>
<dbReference type="PANTHER" id="PTHR11552">
    <property type="entry name" value="GLUCOSE-METHANOL-CHOLINE GMC OXIDOREDUCTASE"/>
    <property type="match status" value="1"/>
</dbReference>
<dbReference type="STRING" id="56804.BAE46_10120"/>
<comment type="cofactor">
    <cofactor evidence="1 5">
        <name>FAD</name>
        <dbReference type="ChEBI" id="CHEBI:57692"/>
    </cofactor>
</comment>